<comment type="similarity">
    <text evidence="1">Belongs to the PPR family. PCMP-H subfamily.</text>
</comment>
<dbReference type="Gene3D" id="1.25.40.10">
    <property type="entry name" value="Tetratricopeptide repeat domain"/>
    <property type="match status" value="3"/>
</dbReference>
<evidence type="ECO:0000313" key="5">
    <source>
        <dbReference type="EMBL" id="KAK6935842.1"/>
    </source>
</evidence>
<evidence type="ECO:0000256" key="2">
    <source>
        <dbReference type="ARBA" id="ARBA00022737"/>
    </source>
</evidence>
<dbReference type="InterPro" id="IPR046960">
    <property type="entry name" value="PPR_At4g14850-like_plant"/>
</dbReference>
<dbReference type="PROSITE" id="PS51375">
    <property type="entry name" value="PPR"/>
    <property type="match status" value="3"/>
</dbReference>
<accession>A0AAN8VU74</accession>
<dbReference type="Proteomes" id="UP001370490">
    <property type="component" value="Unassembled WGS sequence"/>
</dbReference>
<evidence type="ECO:0000313" key="6">
    <source>
        <dbReference type="Proteomes" id="UP001370490"/>
    </source>
</evidence>
<dbReference type="EMBL" id="JBAMMX010000007">
    <property type="protein sequence ID" value="KAK6935842.1"/>
    <property type="molecule type" value="Genomic_DNA"/>
</dbReference>
<gene>
    <name evidence="5" type="ORF">RJ641_032872</name>
</gene>
<evidence type="ECO:0000259" key="4">
    <source>
        <dbReference type="Pfam" id="PF14432"/>
    </source>
</evidence>
<sequence length="495" mass="55846">METQQKQIVLSLLRSGDQIKTPKHLKSLHANFLKTSLHQSNFAVGNFIARCSALGLMRYANNLFDGMHQPNSFVYNTMIRGFQQNQQPAKALLVFNQMMSQNVQTDHFTYPFVIKACADLNDVIKGKSIHGSALKTGLVFDVFVGTSLIEFYCSFGDIKVGRCIFEEMSMKDQVAWTVLLSAYVNHCGDMERASELFKKMPVKDIVACNTMISGYVKVGDIGLAKMVFDQASVRDLLMYNTMLGGYTKNCTVETFVQFFHEMPERDLVSWNSLIGGFVHNKRINEAMACFHRMKVENVCPNDVTLAIILSACAQAGALDAGRWLHSFIDRNKLSLNVLVGRWDDVAKVRELMGEKKIGKLRGCSSIEINGEVHEFGVEEKVHPRAKEICNMINEVSKRLSMEGHVASTNEVFFDVEEEEKEKALVFHSEKMAVAFGLIATKPGSTIRIVKNLRICADCHGAIKLISRIYEREIVVRDRSRFHHFKEGSCSCGDYW</sequence>
<evidence type="ECO:0000256" key="1">
    <source>
        <dbReference type="ARBA" id="ARBA00006643"/>
    </source>
</evidence>
<dbReference type="Pfam" id="PF13041">
    <property type="entry name" value="PPR_2"/>
    <property type="match status" value="2"/>
</dbReference>
<dbReference type="InterPro" id="IPR032867">
    <property type="entry name" value="DYW_dom"/>
</dbReference>
<dbReference type="PANTHER" id="PTHR47926">
    <property type="entry name" value="PENTATRICOPEPTIDE REPEAT-CONTAINING PROTEIN"/>
    <property type="match status" value="1"/>
</dbReference>
<dbReference type="GO" id="GO:0009451">
    <property type="term" value="P:RNA modification"/>
    <property type="evidence" value="ECO:0007669"/>
    <property type="project" value="InterPro"/>
</dbReference>
<dbReference type="Pfam" id="PF01535">
    <property type="entry name" value="PPR"/>
    <property type="match status" value="3"/>
</dbReference>
<dbReference type="AlphaFoldDB" id="A0AAN8VU74"/>
<feature type="domain" description="DYW" evidence="4">
    <location>
        <begin position="403"/>
        <end position="495"/>
    </location>
</feature>
<dbReference type="GO" id="GO:0008270">
    <property type="term" value="F:zinc ion binding"/>
    <property type="evidence" value="ECO:0007669"/>
    <property type="project" value="InterPro"/>
</dbReference>
<organism evidence="5 6">
    <name type="scientific">Dillenia turbinata</name>
    <dbReference type="NCBI Taxonomy" id="194707"/>
    <lineage>
        <taxon>Eukaryota</taxon>
        <taxon>Viridiplantae</taxon>
        <taxon>Streptophyta</taxon>
        <taxon>Embryophyta</taxon>
        <taxon>Tracheophyta</taxon>
        <taxon>Spermatophyta</taxon>
        <taxon>Magnoliopsida</taxon>
        <taxon>eudicotyledons</taxon>
        <taxon>Gunneridae</taxon>
        <taxon>Pentapetalae</taxon>
        <taxon>Dilleniales</taxon>
        <taxon>Dilleniaceae</taxon>
        <taxon>Dillenia</taxon>
    </lineage>
</organism>
<dbReference type="NCBIfam" id="TIGR00756">
    <property type="entry name" value="PPR"/>
    <property type="match status" value="4"/>
</dbReference>
<evidence type="ECO:0000256" key="3">
    <source>
        <dbReference type="PROSITE-ProRule" id="PRU00708"/>
    </source>
</evidence>
<feature type="repeat" description="PPR" evidence="3">
    <location>
        <begin position="71"/>
        <end position="105"/>
    </location>
</feature>
<name>A0AAN8VU74_9MAGN</name>
<dbReference type="PANTHER" id="PTHR47926:SF359">
    <property type="entry name" value="PENTACOTRIPEPTIDE-REPEAT REGION OF PRORP DOMAIN-CONTAINING PROTEIN"/>
    <property type="match status" value="1"/>
</dbReference>
<reference evidence="5 6" key="1">
    <citation type="submission" date="2023-12" db="EMBL/GenBank/DDBJ databases">
        <title>A high-quality genome assembly for Dillenia turbinata (Dilleniales).</title>
        <authorList>
            <person name="Chanderbali A."/>
        </authorList>
    </citation>
    <scope>NUCLEOTIDE SEQUENCE [LARGE SCALE GENOMIC DNA]</scope>
    <source>
        <strain evidence="5">LSX21</strain>
        <tissue evidence="5">Leaf</tissue>
    </source>
</reference>
<dbReference type="InterPro" id="IPR002885">
    <property type="entry name" value="PPR_rpt"/>
</dbReference>
<keyword evidence="2" id="KW-0677">Repeat</keyword>
<dbReference type="GO" id="GO:0003723">
    <property type="term" value="F:RNA binding"/>
    <property type="evidence" value="ECO:0007669"/>
    <property type="project" value="InterPro"/>
</dbReference>
<feature type="repeat" description="PPR" evidence="3">
    <location>
        <begin position="172"/>
        <end position="207"/>
    </location>
</feature>
<proteinExistence type="inferred from homology"/>
<feature type="repeat" description="PPR" evidence="3">
    <location>
        <begin position="266"/>
        <end position="300"/>
    </location>
</feature>
<dbReference type="InterPro" id="IPR011990">
    <property type="entry name" value="TPR-like_helical_dom_sf"/>
</dbReference>
<dbReference type="FunFam" id="1.25.40.10:FF:000470">
    <property type="entry name" value="Pentatricopeptide repeat-containing protein At5g66520"/>
    <property type="match status" value="1"/>
</dbReference>
<protein>
    <submittedName>
        <fullName evidence="5">Pentatricopeptide repeat</fullName>
    </submittedName>
</protein>
<comment type="caution">
    <text evidence="5">The sequence shown here is derived from an EMBL/GenBank/DDBJ whole genome shotgun (WGS) entry which is preliminary data.</text>
</comment>
<keyword evidence="6" id="KW-1185">Reference proteome</keyword>
<dbReference type="Pfam" id="PF14432">
    <property type="entry name" value="DYW_deaminase"/>
    <property type="match status" value="1"/>
</dbReference>